<evidence type="ECO:0000259" key="1">
    <source>
        <dbReference type="Pfam" id="PF04408"/>
    </source>
</evidence>
<reference evidence="2 3" key="1">
    <citation type="submission" date="2024-01" db="EMBL/GenBank/DDBJ databases">
        <title>The complete chloroplast genome sequence of Lithospermum erythrorhizon: insights into the phylogenetic relationship among Boraginaceae species and the maternal lineages of purple gromwells.</title>
        <authorList>
            <person name="Okada T."/>
            <person name="Watanabe K."/>
        </authorList>
    </citation>
    <scope>NUCLEOTIDE SEQUENCE [LARGE SCALE GENOMIC DNA]</scope>
</reference>
<comment type="caution">
    <text evidence="2">The sequence shown here is derived from an EMBL/GenBank/DDBJ whole genome shotgun (WGS) entry which is preliminary data.</text>
</comment>
<dbReference type="Proteomes" id="UP001454036">
    <property type="component" value="Unassembled WGS sequence"/>
</dbReference>
<proteinExistence type="predicted"/>
<sequence length="107" mass="12240">MIRALEVLYSLGIIDDDVKLTAPTGFQVAEIPLNQSYDLNSIRAEFENKIFLMLLRWSSGKKYAIPGRPLLLAYYDEAHNIGESQSNTGDNVYILKAQRQHLQKRKN</sequence>
<dbReference type="InterPro" id="IPR048333">
    <property type="entry name" value="HA2_WH"/>
</dbReference>
<protein>
    <recommendedName>
        <fullName evidence="1">Helicase associated domain-containing protein</fullName>
    </recommendedName>
</protein>
<dbReference type="EMBL" id="BAABME010003872">
    <property type="protein sequence ID" value="GAA0160398.1"/>
    <property type="molecule type" value="Genomic_DNA"/>
</dbReference>
<accession>A0AAV3QCY9</accession>
<keyword evidence="3" id="KW-1185">Reference proteome</keyword>
<dbReference type="Pfam" id="PF04408">
    <property type="entry name" value="WHD_HA2"/>
    <property type="match status" value="1"/>
</dbReference>
<organism evidence="2 3">
    <name type="scientific">Lithospermum erythrorhizon</name>
    <name type="common">Purple gromwell</name>
    <name type="synonym">Lithospermum officinale var. erythrorhizon</name>
    <dbReference type="NCBI Taxonomy" id="34254"/>
    <lineage>
        <taxon>Eukaryota</taxon>
        <taxon>Viridiplantae</taxon>
        <taxon>Streptophyta</taxon>
        <taxon>Embryophyta</taxon>
        <taxon>Tracheophyta</taxon>
        <taxon>Spermatophyta</taxon>
        <taxon>Magnoliopsida</taxon>
        <taxon>eudicotyledons</taxon>
        <taxon>Gunneridae</taxon>
        <taxon>Pentapetalae</taxon>
        <taxon>asterids</taxon>
        <taxon>lamiids</taxon>
        <taxon>Boraginales</taxon>
        <taxon>Boraginaceae</taxon>
        <taxon>Boraginoideae</taxon>
        <taxon>Lithospermeae</taxon>
        <taxon>Lithospermum</taxon>
    </lineage>
</organism>
<feature type="domain" description="Helicase associated" evidence="1">
    <location>
        <begin position="4"/>
        <end position="33"/>
    </location>
</feature>
<evidence type="ECO:0000313" key="3">
    <source>
        <dbReference type="Proteomes" id="UP001454036"/>
    </source>
</evidence>
<evidence type="ECO:0000313" key="2">
    <source>
        <dbReference type="EMBL" id="GAA0160398.1"/>
    </source>
</evidence>
<gene>
    <name evidence="2" type="ORF">LIER_16961</name>
</gene>
<dbReference type="AlphaFoldDB" id="A0AAV3QCY9"/>
<name>A0AAV3QCY9_LITER</name>